<dbReference type="STRING" id="759272.G0SH55"/>
<feature type="compositionally biased region" description="Acidic residues" evidence="1">
    <location>
        <begin position="101"/>
        <end position="110"/>
    </location>
</feature>
<feature type="compositionally biased region" description="Low complexity" evidence="1">
    <location>
        <begin position="342"/>
        <end position="357"/>
    </location>
</feature>
<feature type="compositionally biased region" description="Basic and acidic residues" evidence="1">
    <location>
        <begin position="111"/>
        <end position="131"/>
    </location>
</feature>
<dbReference type="KEGG" id="cthr:CTHT_0068760"/>
<dbReference type="AlphaFoldDB" id="G0SH55"/>
<feature type="region of interest" description="Disordered" evidence="1">
    <location>
        <begin position="84"/>
        <end position="142"/>
    </location>
</feature>
<dbReference type="Proteomes" id="UP000008066">
    <property type="component" value="Unassembled WGS sequence"/>
</dbReference>
<evidence type="ECO:0000256" key="2">
    <source>
        <dbReference type="SAM" id="Phobius"/>
    </source>
</evidence>
<dbReference type="OMA" id="NEDPEHY"/>
<dbReference type="OrthoDB" id="5241710at2759"/>
<evidence type="ECO:0000313" key="3">
    <source>
        <dbReference type="EMBL" id="EGS17544.1"/>
    </source>
</evidence>
<dbReference type="RefSeq" id="XP_006697162.1">
    <property type="nucleotide sequence ID" value="XM_006697099.1"/>
</dbReference>
<reference evidence="3 4" key="1">
    <citation type="journal article" date="2011" name="Cell">
        <title>Insight into structure and assembly of the nuclear pore complex by utilizing the genome of a eukaryotic thermophile.</title>
        <authorList>
            <person name="Amlacher S."/>
            <person name="Sarges P."/>
            <person name="Flemming D."/>
            <person name="van Noort V."/>
            <person name="Kunze R."/>
            <person name="Devos D.P."/>
            <person name="Arumugam M."/>
            <person name="Bork P."/>
            <person name="Hurt E."/>
        </authorList>
    </citation>
    <scope>NUCLEOTIDE SEQUENCE [LARGE SCALE GENOMIC DNA]</scope>
    <source>
        <strain evidence="4">DSM 1495 / CBS 144.50 / IMI 039719</strain>
    </source>
</reference>
<feature type="region of interest" description="Disordered" evidence="1">
    <location>
        <begin position="318"/>
        <end position="382"/>
    </location>
</feature>
<proteinExistence type="predicted"/>
<feature type="transmembrane region" description="Helical" evidence="2">
    <location>
        <begin position="152"/>
        <end position="174"/>
    </location>
</feature>
<dbReference type="GeneID" id="18260914"/>
<accession>G0SH55</accession>
<gene>
    <name evidence="3" type="ORF">CTHT_0068760</name>
</gene>
<feature type="compositionally biased region" description="Acidic residues" evidence="1">
    <location>
        <begin position="132"/>
        <end position="141"/>
    </location>
</feature>
<sequence>MSDPEQAISSRTLVISRQTLPHRPLRTAAVISFLPALPLCIAHGSLSHSLVPGLGLLPLFMSASVSLYLLLVGGIRNTGKLKGKRKITATGESSSRRNMEYDDDAEETEVDREIQRLIDPEVEERTSKRDGSEEERDGEGEEGVRAVLTHRIFVFMVDISLAAAIMVVLVFTWIGTGTVSDDDRARPELVMLGAYATVPLLLNFLIHLSLAAREFIAGLAIPGLIEWTAWRAVPPDCPNCGIRLRPDELPPIPWYESLAMPRLSFPNIKPLYFKRPSLPSFRISTPKFPPLKNRQWRLPKWMRHHDEEETARLFVNEEQNEDPEHYQDDPEDGYGGHDSHSTTAVATGPVAAAPEEVIVGKKDKKAKSSVVASLLGHEAPWG</sequence>
<keyword evidence="4" id="KW-1185">Reference proteome</keyword>
<organism evidence="4">
    <name type="scientific">Chaetomium thermophilum (strain DSM 1495 / CBS 144.50 / IMI 039719)</name>
    <name type="common">Thermochaetoides thermophila</name>
    <dbReference type="NCBI Taxonomy" id="759272"/>
    <lineage>
        <taxon>Eukaryota</taxon>
        <taxon>Fungi</taxon>
        <taxon>Dikarya</taxon>
        <taxon>Ascomycota</taxon>
        <taxon>Pezizomycotina</taxon>
        <taxon>Sordariomycetes</taxon>
        <taxon>Sordariomycetidae</taxon>
        <taxon>Sordariales</taxon>
        <taxon>Chaetomiaceae</taxon>
        <taxon>Thermochaetoides</taxon>
    </lineage>
</organism>
<keyword evidence="2" id="KW-0812">Transmembrane</keyword>
<feature type="transmembrane region" description="Helical" evidence="2">
    <location>
        <begin position="56"/>
        <end position="75"/>
    </location>
</feature>
<feature type="transmembrane region" description="Helical" evidence="2">
    <location>
        <begin position="194"/>
        <end position="212"/>
    </location>
</feature>
<keyword evidence="2" id="KW-0472">Membrane</keyword>
<dbReference type="EMBL" id="GL988047">
    <property type="protein sequence ID" value="EGS17544.1"/>
    <property type="molecule type" value="Genomic_DNA"/>
</dbReference>
<dbReference type="HOGENOM" id="CLU_063751_0_0_1"/>
<evidence type="ECO:0000313" key="4">
    <source>
        <dbReference type="Proteomes" id="UP000008066"/>
    </source>
</evidence>
<name>G0SH55_CHATD</name>
<evidence type="ECO:0000256" key="1">
    <source>
        <dbReference type="SAM" id="MobiDB-lite"/>
    </source>
</evidence>
<keyword evidence="2" id="KW-1133">Transmembrane helix</keyword>
<protein>
    <submittedName>
        <fullName evidence="3">Uncharacterized protein</fullName>
    </submittedName>
</protein>
<dbReference type="eggNOG" id="ENOG502SQZ8">
    <property type="taxonomic scope" value="Eukaryota"/>
</dbReference>
<feature type="compositionally biased region" description="Basic and acidic residues" evidence="1">
    <location>
        <begin position="322"/>
        <end position="340"/>
    </location>
</feature>